<keyword evidence="12 14" id="KW-0627">Porphyrin biosynthesis</keyword>
<evidence type="ECO:0000256" key="7">
    <source>
        <dbReference type="ARBA" id="ARBA00022691"/>
    </source>
</evidence>
<keyword evidence="19" id="KW-1185">Reference proteome</keyword>
<dbReference type="GO" id="GO:0051989">
    <property type="term" value="F:coproporphyrinogen dehydrogenase activity"/>
    <property type="evidence" value="ECO:0007669"/>
    <property type="project" value="UniProtKB-EC"/>
</dbReference>
<dbReference type="RefSeq" id="WP_090664666.1">
    <property type="nucleotide sequence ID" value="NZ_FMZX01000019.1"/>
</dbReference>
<feature type="binding site" evidence="15">
    <location>
        <position position="111"/>
    </location>
    <ligand>
        <name>S-adenosyl-L-methionine</name>
        <dbReference type="ChEBI" id="CHEBI:59789"/>
        <label>1</label>
    </ligand>
</feature>
<accession>A0A1G7A8U6</accession>
<keyword evidence="10 14" id="KW-0408">Iron</keyword>
<dbReference type="PROSITE" id="PS51918">
    <property type="entry name" value="RADICAL_SAM"/>
    <property type="match status" value="1"/>
</dbReference>
<protein>
    <recommendedName>
        <fullName evidence="14">Coproporphyrinogen-III oxidase</fullName>
        <ecNumber evidence="14">1.3.98.3</ecNumber>
    </recommendedName>
</protein>
<dbReference type="InterPro" id="IPR013785">
    <property type="entry name" value="Aldolase_TIM"/>
</dbReference>
<evidence type="ECO:0000256" key="11">
    <source>
        <dbReference type="ARBA" id="ARBA00023014"/>
    </source>
</evidence>
<feature type="binding site" evidence="15">
    <location>
        <position position="242"/>
    </location>
    <ligand>
        <name>S-adenosyl-L-methionine</name>
        <dbReference type="ChEBI" id="CHEBI:59789"/>
        <label>2</label>
    </ligand>
</feature>
<evidence type="ECO:0000256" key="9">
    <source>
        <dbReference type="ARBA" id="ARBA00023002"/>
    </source>
</evidence>
<feature type="binding site" evidence="15">
    <location>
        <position position="144"/>
    </location>
    <ligand>
        <name>S-adenosyl-L-methionine</name>
        <dbReference type="ChEBI" id="CHEBI:59789"/>
        <label>1</label>
    </ligand>
</feature>
<evidence type="ECO:0000256" key="5">
    <source>
        <dbReference type="ARBA" id="ARBA00022485"/>
    </source>
</evidence>
<evidence type="ECO:0000256" key="13">
    <source>
        <dbReference type="ARBA" id="ARBA00048321"/>
    </source>
</evidence>
<evidence type="ECO:0000313" key="19">
    <source>
        <dbReference type="Proteomes" id="UP000198925"/>
    </source>
</evidence>
<feature type="binding site" evidence="15">
    <location>
        <position position="208"/>
    </location>
    <ligand>
        <name>S-adenosyl-L-methionine</name>
        <dbReference type="ChEBI" id="CHEBI:59789"/>
        <label>2</label>
    </ligand>
</feature>
<dbReference type="Pfam" id="PF04055">
    <property type="entry name" value="Radical_SAM"/>
    <property type="match status" value="1"/>
</dbReference>
<feature type="binding site" evidence="15">
    <location>
        <begin position="112"/>
        <end position="113"/>
    </location>
    <ligand>
        <name>S-adenosyl-L-methionine</name>
        <dbReference type="ChEBI" id="CHEBI:59789"/>
        <label>2</label>
    </ligand>
</feature>
<organism evidence="18 19">
    <name type="scientific">Belnapia rosea</name>
    <dbReference type="NCBI Taxonomy" id="938405"/>
    <lineage>
        <taxon>Bacteria</taxon>
        <taxon>Pseudomonadati</taxon>
        <taxon>Pseudomonadota</taxon>
        <taxon>Alphaproteobacteria</taxon>
        <taxon>Acetobacterales</taxon>
        <taxon>Roseomonadaceae</taxon>
        <taxon>Belnapia</taxon>
    </lineage>
</organism>
<keyword evidence="6 14" id="KW-0963">Cytoplasm</keyword>
<dbReference type="InterPro" id="IPR007197">
    <property type="entry name" value="rSAM"/>
</dbReference>
<dbReference type="Proteomes" id="UP000198925">
    <property type="component" value="Unassembled WGS sequence"/>
</dbReference>
<feature type="binding site" evidence="15">
    <location>
        <position position="183"/>
    </location>
    <ligand>
        <name>S-adenosyl-L-methionine</name>
        <dbReference type="ChEBI" id="CHEBI:59789"/>
        <label>2</label>
    </ligand>
</feature>
<evidence type="ECO:0000259" key="17">
    <source>
        <dbReference type="PROSITE" id="PS51918"/>
    </source>
</evidence>
<name>A0A1G7A8U6_9PROT</name>
<feature type="binding site" evidence="16">
    <location>
        <position position="60"/>
    </location>
    <ligand>
        <name>[4Fe-4S] cluster</name>
        <dbReference type="ChEBI" id="CHEBI:49883"/>
        <note>4Fe-4S-S-AdoMet</note>
    </ligand>
</feature>
<dbReference type="GO" id="GO:0005737">
    <property type="term" value="C:cytoplasm"/>
    <property type="evidence" value="ECO:0007669"/>
    <property type="project" value="UniProtKB-SubCell"/>
</dbReference>
<dbReference type="GO" id="GO:0051539">
    <property type="term" value="F:4 iron, 4 sulfur cluster binding"/>
    <property type="evidence" value="ECO:0007669"/>
    <property type="project" value="UniProtKB-KW"/>
</dbReference>
<dbReference type="GO" id="GO:0006782">
    <property type="term" value="P:protoporphyrinogen IX biosynthetic process"/>
    <property type="evidence" value="ECO:0007669"/>
    <property type="project" value="UniProtKB-UniPathway"/>
</dbReference>
<dbReference type="SMART" id="SM00729">
    <property type="entry name" value="Elp3"/>
    <property type="match status" value="1"/>
</dbReference>
<evidence type="ECO:0000256" key="14">
    <source>
        <dbReference type="PIRNR" id="PIRNR000167"/>
    </source>
</evidence>
<feature type="binding site" evidence="15">
    <location>
        <begin position="66"/>
        <end position="68"/>
    </location>
    <ligand>
        <name>S-adenosyl-L-methionine</name>
        <dbReference type="ChEBI" id="CHEBI:59789"/>
        <label>2</label>
    </ligand>
</feature>
<reference evidence="18 19" key="1">
    <citation type="submission" date="2016-10" db="EMBL/GenBank/DDBJ databases">
        <authorList>
            <person name="de Groot N.N."/>
        </authorList>
    </citation>
    <scope>NUCLEOTIDE SEQUENCE [LARGE SCALE GENOMIC DNA]</scope>
    <source>
        <strain evidence="18 19">CPCC 100156</strain>
    </source>
</reference>
<dbReference type="CDD" id="cd01335">
    <property type="entry name" value="Radical_SAM"/>
    <property type="match status" value="1"/>
</dbReference>
<dbReference type="STRING" id="938405.SAMN02927895_03491"/>
<comment type="catalytic activity">
    <reaction evidence="13 14">
        <text>coproporphyrinogen III + 2 S-adenosyl-L-methionine = protoporphyrinogen IX + 2 5'-deoxyadenosine + 2 L-methionine + 2 CO2</text>
        <dbReference type="Rhea" id="RHEA:15425"/>
        <dbReference type="ChEBI" id="CHEBI:16526"/>
        <dbReference type="ChEBI" id="CHEBI:17319"/>
        <dbReference type="ChEBI" id="CHEBI:57307"/>
        <dbReference type="ChEBI" id="CHEBI:57309"/>
        <dbReference type="ChEBI" id="CHEBI:57844"/>
        <dbReference type="ChEBI" id="CHEBI:59789"/>
        <dbReference type="EC" id="1.3.98.3"/>
    </reaction>
</comment>
<feature type="domain" description="Radical SAM core" evidence="17">
    <location>
        <begin position="45"/>
        <end position="276"/>
    </location>
</feature>
<feature type="binding site" evidence="15">
    <location>
        <position position="328"/>
    </location>
    <ligand>
        <name>S-adenosyl-L-methionine</name>
        <dbReference type="ChEBI" id="CHEBI:59789"/>
        <label>1</label>
    </ligand>
</feature>
<feature type="binding site" evidence="16">
    <location>
        <position position="64"/>
    </location>
    <ligand>
        <name>[4Fe-4S] cluster</name>
        <dbReference type="ChEBI" id="CHEBI:49883"/>
        <note>4Fe-4S-S-AdoMet</note>
    </ligand>
</feature>
<dbReference type="PIRSF" id="PIRSF000167">
    <property type="entry name" value="HemN"/>
    <property type="match status" value="1"/>
</dbReference>
<comment type="pathway">
    <text evidence="2 14">Porphyrin-containing compound metabolism; protoporphyrin-IX biosynthesis; protoporphyrinogen-IX from coproporphyrinogen-III (AdoMet route): step 1/1.</text>
</comment>
<comment type="cofactor">
    <cofactor evidence="14 16">
        <name>[4Fe-4S] cluster</name>
        <dbReference type="ChEBI" id="CHEBI:49883"/>
    </cofactor>
    <text evidence="14 16">Binds 1 [4Fe-4S] cluster. The cluster is coordinated with 3 cysteines and an exchangeable S-adenosyl-L-methionine.</text>
</comment>
<dbReference type="SUPFAM" id="SSF102114">
    <property type="entry name" value="Radical SAM enzymes"/>
    <property type="match status" value="1"/>
</dbReference>
<dbReference type="Gene3D" id="3.20.20.70">
    <property type="entry name" value="Aldolase class I"/>
    <property type="match status" value="1"/>
</dbReference>
<dbReference type="InterPro" id="IPR058240">
    <property type="entry name" value="rSAM_sf"/>
</dbReference>
<dbReference type="Pfam" id="PF06969">
    <property type="entry name" value="HemN_C"/>
    <property type="match status" value="1"/>
</dbReference>
<dbReference type="InterPro" id="IPR006638">
    <property type="entry name" value="Elp3/MiaA/NifB-like_rSAM"/>
</dbReference>
<dbReference type="EC" id="1.3.98.3" evidence="14"/>
<evidence type="ECO:0000256" key="10">
    <source>
        <dbReference type="ARBA" id="ARBA00023004"/>
    </source>
</evidence>
<keyword evidence="9 14" id="KW-0560">Oxidoreductase</keyword>
<dbReference type="SFLD" id="SFLDS00029">
    <property type="entry name" value="Radical_SAM"/>
    <property type="match status" value="1"/>
</dbReference>
<comment type="subcellular location">
    <subcellularLocation>
        <location evidence="1 14">Cytoplasm</location>
    </subcellularLocation>
</comment>
<evidence type="ECO:0000256" key="12">
    <source>
        <dbReference type="ARBA" id="ARBA00023244"/>
    </source>
</evidence>
<dbReference type="InterPro" id="IPR010723">
    <property type="entry name" value="HemN_C"/>
</dbReference>
<dbReference type="GO" id="GO:0004109">
    <property type="term" value="F:coproporphyrinogen oxidase activity"/>
    <property type="evidence" value="ECO:0007669"/>
    <property type="project" value="InterPro"/>
</dbReference>
<dbReference type="SFLD" id="SFLDG01065">
    <property type="entry name" value="anaerobic_coproporphyrinogen-I"/>
    <property type="match status" value="1"/>
</dbReference>
<evidence type="ECO:0000256" key="15">
    <source>
        <dbReference type="PIRSR" id="PIRSR000167-1"/>
    </source>
</evidence>
<evidence type="ECO:0000256" key="4">
    <source>
        <dbReference type="ARBA" id="ARBA00011245"/>
    </source>
</evidence>
<dbReference type="InterPro" id="IPR004558">
    <property type="entry name" value="Coprogen_oxidase_HemN"/>
</dbReference>
<dbReference type="AlphaFoldDB" id="A0A1G7A8U6"/>
<dbReference type="PANTHER" id="PTHR13932">
    <property type="entry name" value="COPROPORPHYRINIGEN III OXIDASE"/>
    <property type="match status" value="1"/>
</dbReference>
<keyword evidence="11 14" id="KW-0411">Iron-sulfur</keyword>
<dbReference type="NCBIfam" id="TIGR00538">
    <property type="entry name" value="hemN"/>
    <property type="match status" value="1"/>
</dbReference>
<keyword evidence="7 14" id="KW-0949">S-adenosyl-L-methionine</keyword>
<evidence type="ECO:0000256" key="16">
    <source>
        <dbReference type="PIRSR" id="PIRSR000167-2"/>
    </source>
</evidence>
<keyword evidence="8 14" id="KW-0479">Metal-binding</keyword>
<dbReference type="UniPathway" id="UPA00251">
    <property type="reaction ID" value="UER00323"/>
</dbReference>
<gene>
    <name evidence="18" type="ORF">SAMN04487779_10192</name>
</gene>
<keyword evidence="5 14" id="KW-0004">4Fe-4S</keyword>
<feature type="binding site" evidence="15">
    <location>
        <position position="171"/>
    </location>
    <ligand>
        <name>S-adenosyl-L-methionine</name>
        <dbReference type="ChEBI" id="CHEBI:59789"/>
        <label>2</label>
    </ligand>
</feature>
<evidence type="ECO:0000256" key="6">
    <source>
        <dbReference type="ARBA" id="ARBA00022490"/>
    </source>
</evidence>
<evidence type="ECO:0000256" key="1">
    <source>
        <dbReference type="ARBA" id="ARBA00004496"/>
    </source>
</evidence>
<sequence length="448" mass="48673">MTDHAMQARLLLAEARVPRYTSYPTAAQFGPLEEAVYRRWLQEEIGAGDPLSVYVHVPFCRELCWYCACHTRPTRSDRRIEAYAAALLAEAELLAAALPPHGGIMHLHLGGGTPSILGPAGLQSLFATLRHRFGFRPGAELAIELDPRMLDASWRDALGELGITRASLGVQDIAPDVQRRIGRLQPVEQVADAVRLLREAGVGGVNLDLMYGLPGQTVRHVADSARFAAQLNADRLAVFGYAHLPAARPHQRAIDTATLPNAQERLEQAEQAETVLCSEGYVALGLDHFARPGDELARTAAAGRLRRNFQGYTTDAAPVLLGLGASAIGSLPGGFAQNIVDERAYAEAVAAGRLPIIRGLAVTAEDRLRAGLIERLMCDFSLDLAQPAARAVINTALPRLMPLERDGLVRREGTRLLVTPLGRRYIRQVAYCFDDYVTPAATRYSVAV</sequence>
<feature type="binding site" evidence="15">
    <location>
        <position position="54"/>
    </location>
    <ligand>
        <name>S-adenosyl-L-methionine</name>
        <dbReference type="ChEBI" id="CHEBI:59789"/>
        <label>1</label>
    </ligand>
</feature>
<proteinExistence type="inferred from homology"/>
<comment type="similarity">
    <text evidence="3 14">Belongs to the anaerobic coproporphyrinogen-III oxidase family.</text>
</comment>
<evidence type="ECO:0000256" key="3">
    <source>
        <dbReference type="ARBA" id="ARBA00005493"/>
    </source>
</evidence>
<dbReference type="PANTHER" id="PTHR13932:SF6">
    <property type="entry name" value="OXYGEN-INDEPENDENT COPROPORPHYRINOGEN III OXIDASE"/>
    <property type="match status" value="1"/>
</dbReference>
<dbReference type="Gene3D" id="1.10.10.920">
    <property type="match status" value="1"/>
</dbReference>
<feature type="binding site" evidence="16">
    <location>
        <position position="67"/>
    </location>
    <ligand>
        <name>[4Fe-4S] cluster</name>
        <dbReference type="ChEBI" id="CHEBI:49883"/>
        <note>4Fe-4S-S-AdoMet</note>
    </ligand>
</feature>
<evidence type="ECO:0000256" key="2">
    <source>
        <dbReference type="ARBA" id="ARBA00004785"/>
    </source>
</evidence>
<dbReference type="InterPro" id="IPR034505">
    <property type="entry name" value="Coproporphyrinogen-III_oxidase"/>
</dbReference>
<dbReference type="EMBL" id="FMZX01000019">
    <property type="protein sequence ID" value="SDE11093.1"/>
    <property type="molecule type" value="Genomic_DNA"/>
</dbReference>
<evidence type="ECO:0000313" key="18">
    <source>
        <dbReference type="EMBL" id="SDE11093.1"/>
    </source>
</evidence>
<comment type="subunit">
    <text evidence="4">Monomer.</text>
</comment>
<dbReference type="GO" id="GO:0046872">
    <property type="term" value="F:metal ion binding"/>
    <property type="evidence" value="ECO:0007669"/>
    <property type="project" value="UniProtKB-KW"/>
</dbReference>
<evidence type="ECO:0000256" key="8">
    <source>
        <dbReference type="ARBA" id="ARBA00022723"/>
    </source>
</evidence>